<feature type="compositionally biased region" description="Basic and acidic residues" evidence="4">
    <location>
        <begin position="272"/>
        <end position="284"/>
    </location>
</feature>
<keyword evidence="5" id="KW-0732">Signal</keyword>
<feature type="compositionally biased region" description="Polar residues" evidence="4">
    <location>
        <begin position="135"/>
        <end position="150"/>
    </location>
</feature>
<feature type="repeat" description="TPR" evidence="3">
    <location>
        <begin position="365"/>
        <end position="398"/>
    </location>
</feature>
<feature type="chain" id="PRO_5016443214" evidence="5">
    <location>
        <begin position="22"/>
        <end position="521"/>
    </location>
</feature>
<feature type="repeat" description="TPR" evidence="3">
    <location>
        <begin position="67"/>
        <end position="100"/>
    </location>
</feature>
<dbReference type="SUPFAM" id="SSF48452">
    <property type="entry name" value="TPR-like"/>
    <property type="match status" value="2"/>
</dbReference>
<dbReference type="Pfam" id="PF14559">
    <property type="entry name" value="TPR_19"/>
    <property type="match status" value="1"/>
</dbReference>
<reference evidence="6 7" key="1">
    <citation type="submission" date="2018-05" db="EMBL/GenBank/DDBJ databases">
        <title>A metagenomic window into the 2 km-deep terrestrial subsurface aquifer revealed taxonomically and functionally diverse microbial community comprising novel uncultured bacterial lineages.</title>
        <authorList>
            <person name="Kadnikov V.V."/>
            <person name="Mardanov A.V."/>
            <person name="Beletsky A.V."/>
            <person name="Banks D."/>
            <person name="Pimenov N.V."/>
            <person name="Frank Y.A."/>
            <person name="Karnachuk O.V."/>
            <person name="Ravin N.V."/>
        </authorList>
    </citation>
    <scope>NUCLEOTIDE SEQUENCE [LARGE SCALE GENOMIC DNA]</scope>
    <source>
        <strain evidence="6">BY</strain>
    </source>
</reference>
<feature type="repeat" description="TPR" evidence="3">
    <location>
        <begin position="331"/>
        <end position="364"/>
    </location>
</feature>
<dbReference type="EMBL" id="CP030759">
    <property type="protein sequence ID" value="AXA35863.1"/>
    <property type="molecule type" value="Genomic_DNA"/>
</dbReference>
<protein>
    <submittedName>
        <fullName evidence="6">TPR repeat</fullName>
    </submittedName>
</protein>
<feature type="repeat" description="TPR" evidence="3">
    <location>
        <begin position="399"/>
        <end position="432"/>
    </location>
</feature>
<dbReference type="PANTHER" id="PTHR44943:SF8">
    <property type="entry name" value="TPR REPEAT-CONTAINING PROTEIN MJ0263"/>
    <property type="match status" value="1"/>
</dbReference>
<evidence type="ECO:0000256" key="1">
    <source>
        <dbReference type="ARBA" id="ARBA00022737"/>
    </source>
</evidence>
<dbReference type="Pfam" id="PF13181">
    <property type="entry name" value="TPR_8"/>
    <property type="match status" value="1"/>
</dbReference>
<organism evidence="6 7">
    <name type="scientific">Sumerlaea chitinivorans</name>
    <dbReference type="NCBI Taxonomy" id="2250252"/>
    <lineage>
        <taxon>Bacteria</taxon>
        <taxon>Candidatus Sumerlaeota</taxon>
        <taxon>Candidatus Sumerlaeia</taxon>
        <taxon>Candidatus Sumerlaeales</taxon>
        <taxon>Candidatus Sumerlaeaceae</taxon>
        <taxon>Candidatus Sumerlaea</taxon>
    </lineage>
</organism>
<dbReference type="Pfam" id="PF13174">
    <property type="entry name" value="TPR_6"/>
    <property type="match status" value="1"/>
</dbReference>
<dbReference type="InterPro" id="IPR051685">
    <property type="entry name" value="Ycf3/AcsC/BcsC/TPR_MFPF"/>
</dbReference>
<evidence type="ECO:0000256" key="3">
    <source>
        <dbReference type="PROSITE-ProRule" id="PRU00339"/>
    </source>
</evidence>
<keyword evidence="2 3" id="KW-0802">TPR repeat</keyword>
<name>A0A2Z4Y5T2_SUMC1</name>
<dbReference type="InterPro" id="IPR019734">
    <property type="entry name" value="TPR_rpt"/>
</dbReference>
<feature type="compositionally biased region" description="Basic and acidic residues" evidence="4">
    <location>
        <begin position="298"/>
        <end position="315"/>
    </location>
</feature>
<feature type="signal peptide" evidence="5">
    <location>
        <begin position="1"/>
        <end position="21"/>
    </location>
</feature>
<evidence type="ECO:0000256" key="5">
    <source>
        <dbReference type="SAM" id="SignalP"/>
    </source>
</evidence>
<dbReference type="InterPro" id="IPR011990">
    <property type="entry name" value="TPR-like_helical_dom_sf"/>
</dbReference>
<gene>
    <name evidence="6" type="ORF">BRCON_1086</name>
</gene>
<evidence type="ECO:0000313" key="6">
    <source>
        <dbReference type="EMBL" id="AXA35863.1"/>
    </source>
</evidence>
<dbReference type="Pfam" id="PF13432">
    <property type="entry name" value="TPR_16"/>
    <property type="match status" value="1"/>
</dbReference>
<evidence type="ECO:0000256" key="4">
    <source>
        <dbReference type="SAM" id="MobiDB-lite"/>
    </source>
</evidence>
<accession>A0A2Z4Y5T2</accession>
<dbReference type="Gene3D" id="1.25.40.10">
    <property type="entry name" value="Tetratricopeptide repeat domain"/>
    <property type="match status" value="3"/>
</dbReference>
<dbReference type="PANTHER" id="PTHR44943">
    <property type="entry name" value="CELLULOSE SYNTHASE OPERON PROTEIN C"/>
    <property type="match status" value="1"/>
</dbReference>
<feature type="region of interest" description="Disordered" evidence="4">
    <location>
        <begin position="113"/>
        <end position="175"/>
    </location>
</feature>
<dbReference type="InterPro" id="IPR013105">
    <property type="entry name" value="TPR_2"/>
</dbReference>
<dbReference type="PROSITE" id="PS50293">
    <property type="entry name" value="TPR_REGION"/>
    <property type="match status" value="3"/>
</dbReference>
<proteinExistence type="predicted"/>
<sequence length="521" mass="57318">MASRITLFVAGLALFAGVVNAGPAARPLEGRRQAIEYLAHGKALASNGQLEQAAEAVQKSVSLAPSPAAYCELGRIYARLGRKDEAREAFEKALELNPEYELAKAELAKLGVRSQASRRRSAHGASSEEGEESARTNVDALQSEVETIQSLRKPEVAPDDATPEPRPLIGRVGLLLPKPPKVSSEAFSPPIPRSPQNAIPVGGVRDQVIPQQPVEIVHEVPAREIVNAEQPQDKRGKSAQAQTGAGSKPSGAKRGFEARKPAMGNQEEGQDIEIRDHAPERVSEGGKGPGPTEGGRPTAEEVNRVAFSEESRAERGSIGYGNREKVALGTFAFHREKADSYRKSERWVEAANEYEQALRLNPNDVETRALLAEALARAGELDAAEAQFDRAIAQNPNEPQIYYRRGNVYRELRRLDLAIGAFRRALELDPKHKFARNNLGVVYMEKGEYAKAAEQFKKVLELDPNYEKALLNLGIIYDDHLQDKQQALKYYERYLQVGGSRADEVRRWANSIRESLGKNAQ</sequence>
<dbReference type="PROSITE" id="PS50005">
    <property type="entry name" value="TPR"/>
    <property type="match status" value="5"/>
</dbReference>
<keyword evidence="1" id="KW-0677">Repeat</keyword>
<evidence type="ECO:0000313" key="7">
    <source>
        <dbReference type="Proteomes" id="UP000262583"/>
    </source>
</evidence>
<dbReference type="SMART" id="SM00028">
    <property type="entry name" value="TPR"/>
    <property type="match status" value="7"/>
</dbReference>
<dbReference type="AlphaFoldDB" id="A0A2Z4Y5T2"/>
<dbReference type="Pfam" id="PF07719">
    <property type="entry name" value="TPR_2"/>
    <property type="match status" value="1"/>
</dbReference>
<dbReference type="Proteomes" id="UP000262583">
    <property type="component" value="Chromosome"/>
</dbReference>
<evidence type="ECO:0000256" key="2">
    <source>
        <dbReference type="ARBA" id="ARBA00022803"/>
    </source>
</evidence>
<feature type="repeat" description="TPR" evidence="3">
    <location>
        <begin position="433"/>
        <end position="466"/>
    </location>
</feature>
<dbReference type="KEGG" id="schv:BRCON_1086"/>
<feature type="region of interest" description="Disordered" evidence="4">
    <location>
        <begin position="226"/>
        <end position="318"/>
    </location>
</feature>